<evidence type="ECO:0000313" key="2">
    <source>
        <dbReference type="EMBL" id="OGH74071.1"/>
    </source>
</evidence>
<keyword evidence="1" id="KW-1133">Transmembrane helix</keyword>
<gene>
    <name evidence="2" type="ORF">A3G00_02125</name>
</gene>
<dbReference type="Proteomes" id="UP000178347">
    <property type="component" value="Unassembled WGS sequence"/>
</dbReference>
<feature type="transmembrane region" description="Helical" evidence="1">
    <location>
        <begin position="51"/>
        <end position="76"/>
    </location>
</feature>
<proteinExistence type="predicted"/>
<accession>A0A1F6MQY6</accession>
<dbReference type="STRING" id="1798692.A3G00_02125"/>
<evidence type="ECO:0000313" key="3">
    <source>
        <dbReference type="Proteomes" id="UP000178347"/>
    </source>
</evidence>
<name>A0A1F6MQY6_9BACT</name>
<dbReference type="AlphaFoldDB" id="A0A1F6MQY6"/>
<dbReference type="EMBL" id="MFQN01000029">
    <property type="protein sequence ID" value="OGH74071.1"/>
    <property type="molecule type" value="Genomic_DNA"/>
</dbReference>
<comment type="caution">
    <text evidence="2">The sequence shown here is derived from an EMBL/GenBank/DDBJ whole genome shotgun (WGS) entry which is preliminary data.</text>
</comment>
<protein>
    <submittedName>
        <fullName evidence="2">Uncharacterized protein</fullName>
    </submittedName>
</protein>
<keyword evidence="1" id="KW-0812">Transmembrane</keyword>
<reference evidence="2 3" key="1">
    <citation type="journal article" date="2016" name="Nat. Commun.">
        <title>Thousands of microbial genomes shed light on interconnected biogeochemical processes in an aquifer system.</title>
        <authorList>
            <person name="Anantharaman K."/>
            <person name="Brown C.T."/>
            <person name="Hug L.A."/>
            <person name="Sharon I."/>
            <person name="Castelle C.J."/>
            <person name="Probst A.J."/>
            <person name="Thomas B.C."/>
            <person name="Singh A."/>
            <person name="Wilkins M.J."/>
            <person name="Karaoz U."/>
            <person name="Brodie E.L."/>
            <person name="Williams K.H."/>
            <person name="Hubbard S.S."/>
            <person name="Banfield J.F."/>
        </authorList>
    </citation>
    <scope>NUCLEOTIDE SEQUENCE [LARGE SCALE GENOMIC DNA]</scope>
</reference>
<evidence type="ECO:0000256" key="1">
    <source>
        <dbReference type="SAM" id="Phobius"/>
    </source>
</evidence>
<keyword evidence="1" id="KW-0472">Membrane</keyword>
<sequence>MTKEKVQQIGDEPKKNVQPDEGAVTLKDLVEKNIKWSQVIYEQNRGIKRRLTLLLVGGYLKLLLIVVPLILAFIYLPPLLKDLFAQYSSLLGGLSGASNGGQLDVGSILNQVSPDQIQQIMKTLGQ</sequence>
<organism evidence="2 3">
    <name type="scientific">Candidatus Magasanikbacteria bacterium RIFCSPLOWO2_12_FULL_43_12</name>
    <dbReference type="NCBI Taxonomy" id="1798692"/>
    <lineage>
        <taxon>Bacteria</taxon>
        <taxon>Candidatus Magasanikiibacteriota</taxon>
    </lineage>
</organism>